<dbReference type="CDD" id="cd00063">
    <property type="entry name" value="FN3"/>
    <property type="match status" value="1"/>
</dbReference>
<dbReference type="InterPro" id="IPR036116">
    <property type="entry name" value="FN3_sf"/>
</dbReference>
<evidence type="ECO:0000259" key="2">
    <source>
        <dbReference type="Pfam" id="PF21109"/>
    </source>
</evidence>
<dbReference type="InterPro" id="IPR003961">
    <property type="entry name" value="FN3_dom"/>
</dbReference>
<dbReference type="InterPro" id="IPR048997">
    <property type="entry name" value="Stonustoxin-like_helical"/>
</dbReference>
<dbReference type="Gene3D" id="2.60.40.10">
    <property type="entry name" value="Immunoglobulins"/>
    <property type="match status" value="1"/>
</dbReference>
<accession>A0AAE0PQ75</accession>
<dbReference type="PANTHER" id="PTHR31594:SF11">
    <property type="entry name" value="NEOVERRUCOTOXIN SUBUNIT ALPHA-LIKE ISOFORM X1-RELATED"/>
    <property type="match status" value="1"/>
</dbReference>
<dbReference type="EMBL" id="JAUCMX010000250">
    <property type="protein sequence ID" value="KAK3505982.1"/>
    <property type="molecule type" value="Genomic_DNA"/>
</dbReference>
<feature type="non-terminal residue" evidence="4">
    <location>
        <position position="432"/>
    </location>
</feature>
<feature type="domain" description="Stonustoxin-like helical" evidence="2">
    <location>
        <begin position="240"/>
        <end position="333"/>
    </location>
</feature>
<dbReference type="AlphaFoldDB" id="A0AAE0PQ75"/>
<evidence type="ECO:0000313" key="5">
    <source>
        <dbReference type="Proteomes" id="UP001274896"/>
    </source>
</evidence>
<dbReference type="Proteomes" id="UP001274896">
    <property type="component" value="Unassembled WGS sequence"/>
</dbReference>
<gene>
    <name evidence="3" type="ORF">QTP70_027684</name>
    <name evidence="4" type="ORF">QTP70_027686</name>
</gene>
<dbReference type="PANTHER" id="PTHR31594">
    <property type="entry name" value="AIG1-TYPE G DOMAIN-CONTAINING PROTEIN"/>
    <property type="match status" value="1"/>
</dbReference>
<dbReference type="SUPFAM" id="SSF49265">
    <property type="entry name" value="Fibronectin type III"/>
    <property type="match status" value="1"/>
</dbReference>
<comment type="caution">
    <text evidence="4">The sequence shown here is derived from an EMBL/GenBank/DDBJ whole genome shotgun (WGS) entry which is preliminary data.</text>
</comment>
<dbReference type="InterPro" id="IPR013783">
    <property type="entry name" value="Ig-like_fold"/>
</dbReference>
<dbReference type="EMBL" id="JAUCMX010000250">
    <property type="protein sequence ID" value="KAK3505984.1"/>
    <property type="molecule type" value="Genomic_DNA"/>
</dbReference>
<protein>
    <recommendedName>
        <fullName evidence="2">Stonustoxin-like helical domain-containing protein</fullName>
    </recommendedName>
</protein>
<evidence type="ECO:0000313" key="3">
    <source>
        <dbReference type="EMBL" id="KAK3505982.1"/>
    </source>
</evidence>
<reference evidence="4" key="1">
    <citation type="submission" date="2023-06" db="EMBL/GenBank/DDBJ databases">
        <title>Male Hemibagrus guttatus genome.</title>
        <authorList>
            <person name="Bian C."/>
        </authorList>
    </citation>
    <scope>NUCLEOTIDE SEQUENCE</scope>
    <source>
        <strain evidence="4">Male_cb2023</strain>
        <tissue evidence="4">Muscle</tissue>
    </source>
</reference>
<dbReference type="InterPro" id="IPR052090">
    <property type="entry name" value="Cytolytic_pore-forming_toxin"/>
</dbReference>
<proteinExistence type="predicted"/>
<keyword evidence="5" id="KW-1185">Reference proteome</keyword>
<name>A0AAE0PQ75_9TELE</name>
<organism evidence="4 5">
    <name type="scientific">Hemibagrus guttatus</name>
    <dbReference type="NCBI Taxonomy" id="175788"/>
    <lineage>
        <taxon>Eukaryota</taxon>
        <taxon>Metazoa</taxon>
        <taxon>Chordata</taxon>
        <taxon>Craniata</taxon>
        <taxon>Vertebrata</taxon>
        <taxon>Euteleostomi</taxon>
        <taxon>Actinopterygii</taxon>
        <taxon>Neopterygii</taxon>
        <taxon>Teleostei</taxon>
        <taxon>Ostariophysi</taxon>
        <taxon>Siluriformes</taxon>
        <taxon>Bagridae</taxon>
        <taxon>Hemibagrus</taxon>
    </lineage>
</organism>
<dbReference type="Pfam" id="PF21109">
    <property type="entry name" value="Stonustoxin_helical"/>
    <property type="match status" value="1"/>
</dbReference>
<sequence>MFLWGASPHDVASVGGVAPPVVSGGEFRQHLAPTLPPLGEFQTPARRTSSPRSHRSSVDVARCECLAVDVARRCCSAVDVAWPCCSAVDVTRLFGLAVGSFAPPTCLAPASHSLHMPRLDPRSPYLPRLGPRFPPLALLLLLAPPPVPRSASRSPHRPLYVPSSSSGLIAGPDFLGRAKNPTTYIEALQLYKKLPSLLRKRENDAVPVKVWLYPLAQLGEKAATLKREIHKTLVTKTESLLEDLGNAETQCNDLITNTTVNDFQDVRRRLKTFQDFLEVYKVMFLKSLHRLIPAIRGGTEQEQALTDIIAIHQKSPFRSEKLNQWLEYSQSEVDVRDRNIILKLQKSPTGSTERFRVEYRTIQATDSAGDVEKWEVKETPDAQENFTLTDIKPPNQYWVRYRAISEVGVGEVSDNVLFLCQGKLKFSVGQNW</sequence>
<feature type="region of interest" description="Disordered" evidence="1">
    <location>
        <begin position="33"/>
        <end position="53"/>
    </location>
</feature>
<evidence type="ECO:0000256" key="1">
    <source>
        <dbReference type="SAM" id="MobiDB-lite"/>
    </source>
</evidence>
<evidence type="ECO:0000313" key="4">
    <source>
        <dbReference type="EMBL" id="KAK3505984.1"/>
    </source>
</evidence>